<feature type="region of interest" description="Disordered" evidence="1">
    <location>
        <begin position="73"/>
        <end position="94"/>
    </location>
</feature>
<dbReference type="GO" id="GO:0008237">
    <property type="term" value="F:metallopeptidase activity"/>
    <property type="evidence" value="ECO:0007669"/>
    <property type="project" value="InterPro"/>
</dbReference>
<keyword evidence="4" id="KW-1185">Reference proteome</keyword>
<evidence type="ECO:0008006" key="5">
    <source>
        <dbReference type="Google" id="ProtNLM"/>
    </source>
</evidence>
<evidence type="ECO:0000256" key="1">
    <source>
        <dbReference type="SAM" id="MobiDB-lite"/>
    </source>
</evidence>
<accession>A6G9Q0</accession>
<dbReference type="InterPro" id="IPR024079">
    <property type="entry name" value="MetalloPept_cat_dom_sf"/>
</dbReference>
<feature type="region of interest" description="Disordered" evidence="1">
    <location>
        <begin position="209"/>
        <end position="235"/>
    </location>
</feature>
<dbReference type="OrthoDB" id="908912at2"/>
<dbReference type="AlphaFoldDB" id="A6G9Q0"/>
<dbReference type="Gene3D" id="3.40.390.10">
    <property type="entry name" value="Collagenase (Catalytic Domain)"/>
    <property type="match status" value="1"/>
</dbReference>
<feature type="chain" id="PRO_5002695284" description="Peptidase M12B domain-containing protein" evidence="2">
    <location>
        <begin position="24"/>
        <end position="510"/>
    </location>
</feature>
<dbReference type="PROSITE" id="PS51257">
    <property type="entry name" value="PROKAR_LIPOPROTEIN"/>
    <property type="match status" value="1"/>
</dbReference>
<gene>
    <name evidence="3" type="ORF">PPSIR1_38054</name>
</gene>
<dbReference type="STRING" id="391625.PPSIR1_38054"/>
<protein>
    <recommendedName>
        <fullName evidence="5">Peptidase M12B domain-containing protein</fullName>
    </recommendedName>
</protein>
<evidence type="ECO:0000313" key="3">
    <source>
        <dbReference type="EMBL" id="EDM77444.1"/>
    </source>
</evidence>
<dbReference type="Proteomes" id="UP000005801">
    <property type="component" value="Unassembled WGS sequence"/>
</dbReference>
<dbReference type="EMBL" id="ABCS01000046">
    <property type="protein sequence ID" value="EDM77444.1"/>
    <property type="molecule type" value="Genomic_DNA"/>
</dbReference>
<dbReference type="RefSeq" id="WP_006973442.1">
    <property type="nucleotide sequence ID" value="NZ_ABCS01000046.1"/>
</dbReference>
<keyword evidence="2" id="KW-0732">Signal</keyword>
<sequence length="510" mass="55079">MRRSALISAWPGPFVLATLLALACDKKSPEGDDGTSKAALETPSDSEPEAVVLDPVFGGAELDFDVPSLIADSLDLRPPPEPAPVAPKSDAAAREFVDRWSSPEDISSRLGESPAPETEDLIAALLEGESVEVSFPPEVAKLVNERSAKFEFDGFDEESLRWTSSGGDLVYTSRLGKEPLGALVVGDQLLVFEASATTHQTTWKVIGRDSLRPEGDPDELHDVRAQPDIPTEGLPNKLRGMRSADQLNVLIVFTELATPYVEAKASESTLTAFARHTKHDLRDAMDGLLEDGQVQVRAVKLAGVRGSSYLEQDKTMHEIRKDLVRAVSWQGLANDDPALSLGKELHALRHDRRNNSPDVVVLIAGYRFVRADETRPDKRGNPTKPCGLATGILRPSDPQNVVGYDTALAVVGDLCVHEGYSIVHEIGHLLGAAHEKSSKTRPGSHPNAFANAACGNATTVMGYVPASCGGERRLLEFSKYPTAHNHRALGDNLSSAMVWGLAYQAFHPKN</sequence>
<evidence type="ECO:0000313" key="4">
    <source>
        <dbReference type="Proteomes" id="UP000005801"/>
    </source>
</evidence>
<name>A6G9Q0_9BACT</name>
<comment type="caution">
    <text evidence="3">The sequence shown here is derived from an EMBL/GenBank/DDBJ whole genome shotgun (WGS) entry which is preliminary data.</text>
</comment>
<feature type="compositionally biased region" description="Basic and acidic residues" evidence="1">
    <location>
        <begin position="209"/>
        <end position="225"/>
    </location>
</feature>
<dbReference type="SUPFAM" id="SSF55486">
    <property type="entry name" value="Metalloproteases ('zincins'), catalytic domain"/>
    <property type="match status" value="1"/>
</dbReference>
<evidence type="ECO:0000256" key="2">
    <source>
        <dbReference type="SAM" id="SignalP"/>
    </source>
</evidence>
<reference evidence="3 4" key="1">
    <citation type="submission" date="2007-06" db="EMBL/GenBank/DDBJ databases">
        <authorList>
            <person name="Shimkets L."/>
            <person name="Ferriera S."/>
            <person name="Johnson J."/>
            <person name="Kravitz S."/>
            <person name="Beeson K."/>
            <person name="Sutton G."/>
            <person name="Rogers Y.-H."/>
            <person name="Friedman R."/>
            <person name="Frazier M."/>
            <person name="Venter J.C."/>
        </authorList>
    </citation>
    <scope>NUCLEOTIDE SEQUENCE [LARGE SCALE GENOMIC DNA]</scope>
    <source>
        <strain evidence="3 4">SIR-1</strain>
    </source>
</reference>
<organism evidence="3 4">
    <name type="scientific">Plesiocystis pacifica SIR-1</name>
    <dbReference type="NCBI Taxonomy" id="391625"/>
    <lineage>
        <taxon>Bacteria</taxon>
        <taxon>Pseudomonadati</taxon>
        <taxon>Myxococcota</taxon>
        <taxon>Polyangia</taxon>
        <taxon>Nannocystales</taxon>
        <taxon>Nannocystaceae</taxon>
        <taxon>Plesiocystis</taxon>
    </lineage>
</organism>
<feature type="region of interest" description="Disordered" evidence="1">
    <location>
        <begin position="26"/>
        <end position="51"/>
    </location>
</feature>
<feature type="signal peptide" evidence="2">
    <location>
        <begin position="1"/>
        <end position="23"/>
    </location>
</feature>
<proteinExistence type="predicted"/>